<comment type="caution">
    <text evidence="10">The sequence shown here is derived from an EMBL/GenBank/DDBJ whole genome shotgun (WGS) entry which is preliminary data.</text>
</comment>
<name>A0A933KZ92_9HYPH</name>
<evidence type="ECO:0000313" key="10">
    <source>
        <dbReference type="EMBL" id="MBI4921329.1"/>
    </source>
</evidence>
<gene>
    <name evidence="10" type="ORF">HY834_06230</name>
</gene>
<evidence type="ECO:0000256" key="3">
    <source>
        <dbReference type="ARBA" id="ARBA00022741"/>
    </source>
</evidence>
<feature type="domain" description="Carbohydrate kinase FGGY C-terminal" evidence="9">
    <location>
        <begin position="248"/>
        <end position="431"/>
    </location>
</feature>
<dbReference type="PANTHER" id="PTHR10196:SF69">
    <property type="entry name" value="GLYCEROL KINASE"/>
    <property type="match status" value="1"/>
</dbReference>
<dbReference type="Pfam" id="PF02782">
    <property type="entry name" value="FGGY_C"/>
    <property type="match status" value="1"/>
</dbReference>
<evidence type="ECO:0000259" key="9">
    <source>
        <dbReference type="Pfam" id="PF02782"/>
    </source>
</evidence>
<evidence type="ECO:0000259" key="8">
    <source>
        <dbReference type="Pfam" id="PF00370"/>
    </source>
</evidence>
<feature type="domain" description="Carbohydrate kinase FGGY N-terminal" evidence="8">
    <location>
        <begin position="4"/>
        <end position="220"/>
    </location>
</feature>
<organism evidence="10 11">
    <name type="scientific">Devosia nanyangense</name>
    <dbReference type="NCBI Taxonomy" id="1228055"/>
    <lineage>
        <taxon>Bacteria</taxon>
        <taxon>Pseudomonadati</taxon>
        <taxon>Pseudomonadota</taxon>
        <taxon>Alphaproteobacteria</taxon>
        <taxon>Hyphomicrobiales</taxon>
        <taxon>Devosiaceae</taxon>
        <taxon>Devosia</taxon>
    </lineage>
</organism>
<keyword evidence="5" id="KW-0067">ATP-binding</keyword>
<keyword evidence="2 7" id="KW-0808">Transferase</keyword>
<evidence type="ECO:0000256" key="4">
    <source>
        <dbReference type="ARBA" id="ARBA00022777"/>
    </source>
</evidence>
<dbReference type="InterPro" id="IPR018484">
    <property type="entry name" value="FGGY_N"/>
</dbReference>
<evidence type="ECO:0000313" key="11">
    <source>
        <dbReference type="Proteomes" id="UP000782610"/>
    </source>
</evidence>
<dbReference type="InterPro" id="IPR018483">
    <property type="entry name" value="Carb_kinase_FGGY_CS"/>
</dbReference>
<evidence type="ECO:0000256" key="1">
    <source>
        <dbReference type="ARBA" id="ARBA00009156"/>
    </source>
</evidence>
<dbReference type="Gene3D" id="3.30.420.40">
    <property type="match status" value="2"/>
</dbReference>
<dbReference type="InterPro" id="IPR018485">
    <property type="entry name" value="FGGY_C"/>
</dbReference>
<dbReference type="GO" id="GO:0005829">
    <property type="term" value="C:cytosol"/>
    <property type="evidence" value="ECO:0007669"/>
    <property type="project" value="TreeGrafter"/>
</dbReference>
<reference evidence="10" key="1">
    <citation type="submission" date="2020-07" db="EMBL/GenBank/DDBJ databases">
        <title>Huge and variable diversity of episymbiotic CPR bacteria and DPANN archaea in groundwater ecosystems.</title>
        <authorList>
            <person name="He C.Y."/>
            <person name="Keren R."/>
            <person name="Whittaker M."/>
            <person name="Farag I.F."/>
            <person name="Doudna J."/>
            <person name="Cate J.H.D."/>
            <person name="Banfield J.F."/>
        </authorList>
    </citation>
    <scope>NUCLEOTIDE SEQUENCE</scope>
    <source>
        <strain evidence="10">NC_groundwater_1586_Pr3_B-0.1um_66_15</strain>
    </source>
</reference>
<keyword evidence="4 7" id="KW-0418">Kinase</keyword>
<evidence type="ECO:0000256" key="5">
    <source>
        <dbReference type="ARBA" id="ARBA00022840"/>
    </source>
</evidence>
<keyword evidence="3" id="KW-0547">Nucleotide-binding</keyword>
<protein>
    <recommendedName>
        <fullName evidence="6">ATP:glycerol 3-phosphotransferase</fullName>
    </recommendedName>
</protein>
<dbReference type="SUPFAM" id="SSF53067">
    <property type="entry name" value="Actin-like ATPase domain"/>
    <property type="match status" value="2"/>
</dbReference>
<dbReference type="InterPro" id="IPR000577">
    <property type="entry name" value="Carb_kinase_FGGY"/>
</dbReference>
<dbReference type="PIRSF" id="PIRSF000538">
    <property type="entry name" value="GlpK"/>
    <property type="match status" value="1"/>
</dbReference>
<dbReference type="Pfam" id="PF00370">
    <property type="entry name" value="FGGY_N"/>
    <property type="match status" value="1"/>
</dbReference>
<evidence type="ECO:0000256" key="6">
    <source>
        <dbReference type="ARBA" id="ARBA00043149"/>
    </source>
</evidence>
<dbReference type="GO" id="GO:0019563">
    <property type="term" value="P:glycerol catabolic process"/>
    <property type="evidence" value="ECO:0007669"/>
    <property type="project" value="TreeGrafter"/>
</dbReference>
<dbReference type="Proteomes" id="UP000782610">
    <property type="component" value="Unassembled WGS sequence"/>
</dbReference>
<proteinExistence type="inferred from homology"/>
<dbReference type="GO" id="GO:0005524">
    <property type="term" value="F:ATP binding"/>
    <property type="evidence" value="ECO:0007669"/>
    <property type="project" value="UniProtKB-KW"/>
</dbReference>
<dbReference type="PROSITE" id="PS00933">
    <property type="entry name" value="FGGY_KINASES_1"/>
    <property type="match status" value="1"/>
</dbReference>
<dbReference type="PANTHER" id="PTHR10196">
    <property type="entry name" value="SUGAR KINASE"/>
    <property type="match status" value="1"/>
</dbReference>
<dbReference type="EMBL" id="JACRAF010000018">
    <property type="protein sequence ID" value="MBI4921329.1"/>
    <property type="molecule type" value="Genomic_DNA"/>
</dbReference>
<sequence>MRVAGIDQGTTSTKGLVVDEAGEFTALPALVHKQYFPAPGWVEHSAEELLDNVRTALSAAASLGVRSFGLANQGETVVAWDRDSGRPLAPAIVWQDQRTSAEIARMVSAGHAQEVTALSGLPLDSYFSASKLRWLLDNAPGARELARRGRLGLGTSDSFFIERLTGRYVTDVTTAARTSLMNLETSSWDETLCALFGVPMELLPAIAAGDGPLGEVRTEAGIVTLQAAAVDQIAALYGHGCRDIGDGKITVGTGAFALVISGFTPPVPRAGIVTSPGWRRGAGRAYASDGAVHSAAAAIEWLGRIGLLTDLSEIERLDGASAAERDLFFVPALAGLACPHWDRSATGLFIGIDSGTAREDMIKAVLEGVAFRIAEVLLALDPAGRSERPIPADGGLMRSRYFAQFLADVVERPIVDRSGVEVTALGVTGLGHAQLAGADPGGFDLPVTGPVRTIEPRALPGVADLRSRFGEALERSTGWRR</sequence>
<dbReference type="PROSITE" id="PS00445">
    <property type="entry name" value="FGGY_KINASES_2"/>
    <property type="match status" value="1"/>
</dbReference>
<accession>A0A933KZ92</accession>
<comment type="similarity">
    <text evidence="1 7">Belongs to the FGGY kinase family.</text>
</comment>
<evidence type="ECO:0000256" key="2">
    <source>
        <dbReference type="ARBA" id="ARBA00022679"/>
    </source>
</evidence>
<evidence type="ECO:0000256" key="7">
    <source>
        <dbReference type="RuleBase" id="RU003733"/>
    </source>
</evidence>
<dbReference type="GO" id="GO:0004370">
    <property type="term" value="F:glycerol kinase activity"/>
    <property type="evidence" value="ECO:0007669"/>
    <property type="project" value="TreeGrafter"/>
</dbReference>
<dbReference type="InterPro" id="IPR043129">
    <property type="entry name" value="ATPase_NBD"/>
</dbReference>
<dbReference type="AlphaFoldDB" id="A0A933KZ92"/>